<dbReference type="OrthoDB" id="1951449at2"/>
<dbReference type="KEGG" id="dap:Dacet_0506"/>
<dbReference type="RefSeq" id="WP_013009848.1">
    <property type="nucleotide sequence ID" value="NC_013943.1"/>
</dbReference>
<dbReference type="InterPro" id="IPR009875">
    <property type="entry name" value="PilZ_domain"/>
</dbReference>
<dbReference type="SUPFAM" id="SSF141371">
    <property type="entry name" value="PilZ domain-like"/>
    <property type="match status" value="1"/>
</dbReference>
<dbReference type="eggNOG" id="COG5581">
    <property type="taxonomic scope" value="Bacteria"/>
</dbReference>
<accession>D4H3Z3</accession>
<dbReference type="Pfam" id="PF07238">
    <property type="entry name" value="PilZ"/>
    <property type="match status" value="1"/>
</dbReference>
<feature type="domain" description="PilZ" evidence="1">
    <location>
        <begin position="135"/>
        <end position="245"/>
    </location>
</feature>
<keyword evidence="4" id="KW-1185">Reference proteome</keyword>
<dbReference type="InterPro" id="IPR009926">
    <property type="entry name" value="T3SS_YcgR_PilZN"/>
</dbReference>
<name>D4H3Z3_DENA2</name>
<proteinExistence type="predicted"/>
<protein>
    <submittedName>
        <fullName evidence="3">Type IV pilus assembly PilZ</fullName>
    </submittedName>
</protein>
<dbReference type="Proteomes" id="UP000002012">
    <property type="component" value="Chromosome"/>
</dbReference>
<gene>
    <name evidence="3" type="ordered locus">Dacet_0506</name>
</gene>
<dbReference type="STRING" id="522772.Dacet_0506"/>
<evidence type="ECO:0000259" key="1">
    <source>
        <dbReference type="Pfam" id="PF07238"/>
    </source>
</evidence>
<dbReference type="Gene3D" id="2.40.10.220">
    <property type="entry name" value="predicted glycosyltransferase like domains"/>
    <property type="match status" value="1"/>
</dbReference>
<evidence type="ECO:0000313" key="3">
    <source>
        <dbReference type="EMBL" id="ADD67304.1"/>
    </source>
</evidence>
<evidence type="ECO:0000313" key="4">
    <source>
        <dbReference type="Proteomes" id="UP000002012"/>
    </source>
</evidence>
<dbReference type="AlphaFoldDB" id="D4H3Z3"/>
<organism evidence="3 4">
    <name type="scientific">Denitrovibrio acetiphilus (strain DSM 12809 / NBRC 114555 / N2460)</name>
    <dbReference type="NCBI Taxonomy" id="522772"/>
    <lineage>
        <taxon>Bacteria</taxon>
        <taxon>Pseudomonadati</taxon>
        <taxon>Deferribacterota</taxon>
        <taxon>Deferribacteres</taxon>
        <taxon>Deferribacterales</taxon>
        <taxon>Geovibrionaceae</taxon>
        <taxon>Denitrovibrio</taxon>
    </lineage>
</organism>
<dbReference type="EMBL" id="CP001968">
    <property type="protein sequence ID" value="ADD67304.1"/>
    <property type="molecule type" value="Genomic_DNA"/>
</dbReference>
<reference evidence="3 4" key="1">
    <citation type="journal article" date="2010" name="Stand. Genomic Sci.">
        <title>Complete genome sequence of Denitrovibrio acetiphilus type strain (N2460).</title>
        <authorList>
            <person name="Kiss H."/>
            <person name="Lang E."/>
            <person name="Lapidus A."/>
            <person name="Copeland A."/>
            <person name="Nolan M."/>
            <person name="Glavina Del Rio T."/>
            <person name="Chen F."/>
            <person name="Lucas S."/>
            <person name="Tice H."/>
            <person name="Cheng J.F."/>
            <person name="Han C."/>
            <person name="Goodwin L."/>
            <person name="Pitluck S."/>
            <person name="Liolios K."/>
            <person name="Pati A."/>
            <person name="Ivanova N."/>
            <person name="Mavromatis K."/>
            <person name="Chen A."/>
            <person name="Palaniappan K."/>
            <person name="Land M."/>
            <person name="Hauser L."/>
            <person name="Chang Y.J."/>
            <person name="Jeffries C.D."/>
            <person name="Detter J.C."/>
            <person name="Brettin T."/>
            <person name="Spring S."/>
            <person name="Rohde M."/>
            <person name="Goker M."/>
            <person name="Woyke T."/>
            <person name="Bristow J."/>
            <person name="Eisen J.A."/>
            <person name="Markowitz V."/>
            <person name="Hugenholtz P."/>
            <person name="Kyrpides N.C."/>
            <person name="Klenk H.P."/>
        </authorList>
    </citation>
    <scope>NUCLEOTIDE SEQUENCE [LARGE SCALE GENOMIC DNA]</scope>
    <source>
        <strain evidence="4">DSM 12809 / NBRC 114555 / N2460</strain>
    </source>
</reference>
<evidence type="ECO:0000259" key="2">
    <source>
        <dbReference type="Pfam" id="PF12945"/>
    </source>
</evidence>
<dbReference type="Pfam" id="PF12945">
    <property type="entry name" value="PilZNR"/>
    <property type="match status" value="1"/>
</dbReference>
<dbReference type="PaxDb" id="522772-Dacet_0506"/>
<dbReference type="HOGENOM" id="CLU_086342_1_0_0"/>
<dbReference type="GO" id="GO:0035438">
    <property type="term" value="F:cyclic-di-GMP binding"/>
    <property type="evidence" value="ECO:0007669"/>
    <property type="project" value="InterPro"/>
</dbReference>
<sequence>MFGLEILNKLSDFKSNDSDFSEILFCEGGTGMKEKGKKLSEYIGVNTRVKITTDKEGYDGVYDSRIEDVTKKHIMISHPSADGVPIPMLPGTKVKIEFAGSEGRFEFETEVTGRHTEGSLSFIEISIPKTITRNQLREFFRVPTNISAKVMIFYSKVPDRNMKIPHKKIDCKIVDLSGGGGKLITDVYMEKEQMFALDLSSEIEGAYAVRCTCIRSKRIQEKSEVSFKFNIEKESERNQIIQYVFKRQIELKQLMG</sequence>
<dbReference type="InParanoid" id="D4H3Z3"/>
<feature type="domain" description="Type III secretion system flagellar brake protein YcgR PilZN" evidence="2">
    <location>
        <begin position="45"/>
        <end position="128"/>
    </location>
</feature>